<reference evidence="3 4" key="1">
    <citation type="submission" date="2018-08" db="EMBL/GenBank/DDBJ databases">
        <title>Fulvimarina sp. 85, whole genome shotgun sequence.</title>
        <authorList>
            <person name="Tuo L."/>
        </authorList>
    </citation>
    <scope>NUCLEOTIDE SEQUENCE [LARGE SCALE GENOMIC DNA]</scope>
    <source>
        <strain evidence="3 4">85</strain>
    </source>
</reference>
<name>A0A371WXV6_9HYPH</name>
<accession>A0A371WXV6</accession>
<evidence type="ECO:0000313" key="4">
    <source>
        <dbReference type="Proteomes" id="UP000264310"/>
    </source>
</evidence>
<dbReference type="Pfam" id="PF10881">
    <property type="entry name" value="DUF2726"/>
    <property type="match status" value="1"/>
</dbReference>
<evidence type="ECO:0000259" key="2">
    <source>
        <dbReference type="Pfam" id="PF10881"/>
    </source>
</evidence>
<proteinExistence type="predicted"/>
<organism evidence="3 4">
    <name type="scientific">Fulvimarina endophytica</name>
    <dbReference type="NCBI Taxonomy" id="2293836"/>
    <lineage>
        <taxon>Bacteria</taxon>
        <taxon>Pseudomonadati</taxon>
        <taxon>Pseudomonadota</taxon>
        <taxon>Alphaproteobacteria</taxon>
        <taxon>Hyphomicrobiales</taxon>
        <taxon>Aurantimonadaceae</taxon>
        <taxon>Fulvimarina</taxon>
    </lineage>
</organism>
<feature type="transmembrane region" description="Helical" evidence="1">
    <location>
        <begin position="6"/>
        <end position="25"/>
    </location>
</feature>
<evidence type="ECO:0000256" key="1">
    <source>
        <dbReference type="SAM" id="Phobius"/>
    </source>
</evidence>
<keyword evidence="1" id="KW-1133">Transmembrane helix</keyword>
<dbReference type="AlphaFoldDB" id="A0A371WXV6"/>
<sequence>MDQSLAAYWPYAAGLFVLWVVLAVLKEWSRGSERNALLERKTLMTQPEKNFYRQLRAAFPDADIAPQVAMGALLKPRKGLNRKAWAYSRSQVAQKIVDFAIIDLVSGNVEVLVELDDKSHDAKHDAARDRLLAQGQYRVVRFRENARIEPDAIRERIGPLSGR</sequence>
<keyword evidence="1" id="KW-0812">Transmembrane</keyword>
<comment type="caution">
    <text evidence="3">The sequence shown here is derived from an EMBL/GenBank/DDBJ whole genome shotgun (WGS) entry which is preliminary data.</text>
</comment>
<dbReference type="EMBL" id="QURL01000014">
    <property type="protein sequence ID" value="RFC61825.1"/>
    <property type="molecule type" value="Genomic_DNA"/>
</dbReference>
<gene>
    <name evidence="3" type="ORF">DYI37_19250</name>
</gene>
<feature type="domain" description="DUF2726" evidence="2">
    <location>
        <begin position="41"/>
        <end position="134"/>
    </location>
</feature>
<keyword evidence="4" id="KW-1185">Reference proteome</keyword>
<evidence type="ECO:0000313" key="3">
    <source>
        <dbReference type="EMBL" id="RFC61825.1"/>
    </source>
</evidence>
<protein>
    <submittedName>
        <fullName evidence="3">DUF2726 domain-containing protein</fullName>
    </submittedName>
</protein>
<dbReference type="InterPro" id="IPR024402">
    <property type="entry name" value="DUF2726"/>
</dbReference>
<dbReference type="Proteomes" id="UP000264310">
    <property type="component" value="Unassembled WGS sequence"/>
</dbReference>
<keyword evidence="1" id="KW-0472">Membrane</keyword>